<accession>A0ABZ3IIF4</accession>
<reference evidence="1" key="1">
    <citation type="submission" date="2024-05" db="EMBL/GenBank/DDBJ databases">
        <title>Isolation and characterization of Sporomusa carbonis sp. nov., a carboxydotrophic hydrogenogen in the genus of Sporomusa isolated from a charcoal burning pile.</title>
        <authorList>
            <person name="Boeer T."/>
            <person name="Rosenbaum F."/>
            <person name="Eysell L."/>
            <person name="Mueller V."/>
            <person name="Daniel R."/>
            <person name="Poehlein A."/>
        </authorList>
    </citation>
    <scope>NUCLEOTIDE SEQUENCE [LARGE SCALE GENOMIC DNA]</scope>
    <source>
        <strain evidence="1">DSM 10669</strain>
    </source>
</reference>
<proteinExistence type="predicted"/>
<dbReference type="Gene3D" id="3.30.1330.70">
    <property type="entry name" value="Holliday junction resolvase RusA"/>
    <property type="match status" value="1"/>
</dbReference>
<dbReference type="SUPFAM" id="SSF103084">
    <property type="entry name" value="Holliday junction resolvase RusA"/>
    <property type="match status" value="1"/>
</dbReference>
<sequence>MKRRRQEPVVKKEPGKLTVIIYDIPPSLNDWQGMHWAARAKIKKQWESLLIVLLRGCKRVEKPVVRITYYPGIERSRDKDNYTPKFIMDGLKKSGVILDDNVKVVDLDWSIGPVVECGRTEIEIWEG</sequence>
<dbReference type="InterPro" id="IPR036614">
    <property type="entry name" value="RusA-like_sf"/>
</dbReference>
<keyword evidence="2" id="KW-1185">Reference proteome</keyword>
<evidence type="ECO:0000313" key="2">
    <source>
        <dbReference type="Proteomes" id="UP000216752"/>
    </source>
</evidence>
<gene>
    <name evidence="1" type="ORF">SPSIL_014950</name>
</gene>
<dbReference type="EMBL" id="CP155573">
    <property type="protein sequence ID" value="XFO65385.1"/>
    <property type="molecule type" value="Genomic_DNA"/>
</dbReference>
<protein>
    <submittedName>
        <fullName evidence="1">Uncharacterized protein</fullName>
    </submittedName>
</protein>
<dbReference type="Proteomes" id="UP000216752">
    <property type="component" value="Chromosome"/>
</dbReference>
<dbReference type="RefSeq" id="WP_144034010.1">
    <property type="nucleotide sequence ID" value="NZ_CP155573.1"/>
</dbReference>
<name>A0ABZ3IIF4_9FIRM</name>
<organism evidence="1 2">
    <name type="scientific">Sporomusa silvacetica DSM 10669</name>
    <dbReference type="NCBI Taxonomy" id="1123289"/>
    <lineage>
        <taxon>Bacteria</taxon>
        <taxon>Bacillati</taxon>
        <taxon>Bacillota</taxon>
        <taxon>Negativicutes</taxon>
        <taxon>Selenomonadales</taxon>
        <taxon>Sporomusaceae</taxon>
        <taxon>Sporomusa</taxon>
    </lineage>
</organism>
<evidence type="ECO:0000313" key="1">
    <source>
        <dbReference type="EMBL" id="XFO65385.1"/>
    </source>
</evidence>